<reference evidence="2 3" key="2">
    <citation type="journal article" date="1995" name="Virology">
        <title>Analysis of 43 kb of the Chlorella virus PBCV-1 330-kb genome: map positions 45 to 88.</title>
        <authorList>
            <person name="Li Y."/>
            <person name="Lu Z."/>
            <person name="Burbank D.E."/>
            <person name="Kutish G.F."/>
            <person name="Rock D.L."/>
            <person name="Van Etten J.L."/>
        </authorList>
    </citation>
    <scope>NUCLEOTIDE SEQUENCE [LARGE SCALE GENOMIC DNA]</scope>
</reference>
<keyword evidence="1" id="KW-0812">Transmembrane</keyword>
<accession>F8TU89</accession>
<dbReference type="Proteomes" id="UP000000862">
    <property type="component" value="Segment"/>
</dbReference>
<keyword evidence="1" id="KW-0472">Membrane</keyword>
<dbReference type="GeneID" id="10971170"/>
<gene>
    <name evidence="2" type="primary">a690aL</name>
</gene>
<protein>
    <submittedName>
        <fullName evidence="2">Uncharacterized protein</fullName>
    </submittedName>
</protein>
<organismHost>
    <name type="scientific">Chlorella</name>
    <dbReference type="NCBI Taxonomy" id="3071"/>
</organismHost>
<dbReference type="RefSeq" id="YP_004679005.1">
    <property type="nucleotide sequence ID" value="NC_000852.5"/>
</dbReference>
<keyword evidence="1" id="KW-1133">Transmembrane helix</keyword>
<feature type="transmembrane region" description="Helical" evidence="1">
    <location>
        <begin position="21"/>
        <end position="39"/>
    </location>
</feature>
<dbReference type="EMBL" id="JF411744">
    <property type="protein sequence ID" value="AEI70150.1"/>
    <property type="molecule type" value="Genomic_DNA"/>
</dbReference>
<evidence type="ECO:0000256" key="1">
    <source>
        <dbReference type="SAM" id="Phobius"/>
    </source>
</evidence>
<evidence type="ECO:0000313" key="3">
    <source>
        <dbReference type="Proteomes" id="UP000000862"/>
    </source>
</evidence>
<reference evidence="2 3" key="5">
    <citation type="journal article" date="1997" name="Virology">
        <title>Analysis of 74 kb of DNA located at the right end of the 330-kb chlorella virus PBCV-1 genome.</title>
        <authorList>
            <person name="Li Y."/>
            <person name="Lu Z."/>
            <person name="Sun L."/>
            <person name="Ropp S."/>
            <person name="Kutish G.F."/>
            <person name="Rock D.L."/>
            <person name="Van Etten J.L."/>
        </authorList>
    </citation>
    <scope>NUCLEOTIDE SEQUENCE [LARGE SCALE GENOMIC DNA]</scope>
</reference>
<proteinExistence type="predicted"/>
<sequence length="41" mass="4982">MRLQLLYIINILNNIMRLQTLYIIKISKTYNALAIFIYHQL</sequence>
<organism evidence="2 3">
    <name type="scientific">Paramecium bursaria Chlorella virus 1</name>
    <name type="common">PBCV-1</name>
    <dbReference type="NCBI Taxonomy" id="10506"/>
    <lineage>
        <taxon>Viruses</taxon>
        <taxon>Varidnaviria</taxon>
        <taxon>Bamfordvirae</taxon>
        <taxon>Nucleocytoviricota</taxon>
        <taxon>Megaviricetes</taxon>
        <taxon>Algavirales</taxon>
        <taxon>Phycodnaviridae</taxon>
        <taxon>Chlorovirus</taxon>
        <taxon>Chlorovirus vanettense</taxon>
    </lineage>
</organism>
<dbReference type="KEGG" id="vg:10971170"/>
<reference evidence="2 3" key="4">
    <citation type="journal article" date="1996" name="Virology">
        <title>Analysis of 76 kb of the chlorella virus PBCV-1 330-kb genome: map positions 182 to 258.</title>
        <authorList>
            <person name="Kutish G.F."/>
            <person name="Li Y."/>
            <person name="Lu Z."/>
            <person name="Furuta M."/>
            <person name="Rock D.L."/>
            <person name="Van Etten J.L."/>
        </authorList>
    </citation>
    <scope>NUCLEOTIDE SEQUENCE [LARGE SCALE GENOMIC DNA]</scope>
</reference>
<reference evidence="2 3" key="3">
    <citation type="journal article" date="1996" name="Virology">
        <title>Analysis of 94 kb of the chlorella virus PBCV-1 330-kb genome: map positions 88 to 182.</title>
        <authorList>
            <person name="Lu Z."/>
            <person name="Li Y."/>
            <person name="Que Q."/>
            <person name="Kutish G.F."/>
            <person name="Rock D.L."/>
            <person name="Van Etten J.L."/>
        </authorList>
    </citation>
    <scope>NUCLEOTIDE SEQUENCE [LARGE SCALE GENOMIC DNA]</scope>
</reference>
<reference evidence="2 3" key="7">
    <citation type="journal article" date="2000" name="Virology">
        <title>Characterization of a beta-1,3-glucanase encoded by chlorella virus PBCV-1.</title>
        <authorList>
            <person name="Sun L."/>
            <person name="Gurnon J.R."/>
            <person name="Adams B.J."/>
            <person name="Graves M.V."/>
            <person name="Van Etten J.L."/>
        </authorList>
    </citation>
    <scope>NUCLEOTIDE SEQUENCE [LARGE SCALE GENOMIC DNA]</scope>
</reference>
<reference evidence="2 3" key="6">
    <citation type="journal article" date="1999" name="Virology">
        <title>Chlorella virus PBCV-1 encodes a functional homospermidine synthase.</title>
        <authorList>
            <person name="Kaiser A."/>
            <person name="Vollmert M."/>
            <person name="Tholl D."/>
            <person name="Graves M.V."/>
            <person name="Gurnon J.R."/>
            <person name="Xing W."/>
            <person name="Lisec A.D."/>
            <person name="Nickerson K.W."/>
            <person name="Van Etten J.L."/>
        </authorList>
    </citation>
    <scope>NUCLEOTIDE SEQUENCE [LARGE SCALE GENOMIC DNA]</scope>
</reference>
<reference evidence="2 3" key="1">
    <citation type="journal article" date="1995" name="Virology">
        <title>Analysis of 45 kb of DNA located at the left end of the chlorella virus PBCV-1 genome.</title>
        <authorList>
            <person name="Lu Z."/>
            <person name="Li Y."/>
            <person name="Zhang Y."/>
            <person name="Kutish G.F."/>
            <person name="Rock D.L."/>
            <person name="Van Etten J.L."/>
        </authorList>
    </citation>
    <scope>NUCLEOTIDE SEQUENCE [LARGE SCALE GENOMIC DNA]</scope>
</reference>
<keyword evidence="3" id="KW-1185">Reference proteome</keyword>
<reference evidence="2 3" key="8">
    <citation type="journal article" date="2010" name="J. Virol.">
        <title>Microarray analysis of Paramecium bursaria chlorella virus 1 transcription.</title>
        <authorList>
            <person name="Yanai-Balser G.M."/>
            <person name="Duncan G.A."/>
            <person name="Eudy J.D."/>
            <person name="Wang D."/>
            <person name="Li X."/>
            <person name="Agarkova I.V."/>
            <person name="Dunigan D.D."/>
            <person name="Van Etten J.L."/>
        </authorList>
    </citation>
    <scope>NUCLEOTIDE SEQUENCE [LARGE SCALE GENOMIC DNA]</scope>
</reference>
<name>F8TU89_PBCV1</name>
<evidence type="ECO:0000313" key="2">
    <source>
        <dbReference type="EMBL" id="AEI70150.1"/>
    </source>
</evidence>